<feature type="non-terminal residue" evidence="1">
    <location>
        <position position="17"/>
    </location>
</feature>
<dbReference type="Proteomes" id="UP000229794">
    <property type="component" value="Unassembled WGS sequence"/>
</dbReference>
<dbReference type="AlphaFoldDB" id="A0A2H0BDW4"/>
<proteinExistence type="predicted"/>
<comment type="caution">
    <text evidence="1">The sequence shown here is derived from an EMBL/GenBank/DDBJ whole genome shotgun (WGS) entry which is preliminary data.</text>
</comment>
<reference evidence="1 2" key="1">
    <citation type="submission" date="2017-09" db="EMBL/GenBank/DDBJ databases">
        <title>Depth-based differentiation of microbial function through sediment-hosted aquifers and enrichment of novel symbionts in the deep terrestrial subsurface.</title>
        <authorList>
            <person name="Probst A.J."/>
            <person name="Ladd B."/>
            <person name="Jarett J.K."/>
            <person name="Geller-Mcgrath D.E."/>
            <person name="Sieber C.M."/>
            <person name="Emerson J.B."/>
            <person name="Anantharaman K."/>
            <person name="Thomas B.C."/>
            <person name="Malmstrom R."/>
            <person name="Stieglmeier M."/>
            <person name="Klingl A."/>
            <person name="Woyke T."/>
            <person name="Ryan C.M."/>
            <person name="Banfield J.F."/>
        </authorList>
    </citation>
    <scope>NUCLEOTIDE SEQUENCE [LARGE SCALE GENOMIC DNA]</scope>
    <source>
        <strain evidence="1">CG22_combo_CG10-13_8_21_14_all_42_17</strain>
    </source>
</reference>
<protein>
    <submittedName>
        <fullName evidence="1">Uncharacterized protein</fullName>
    </submittedName>
</protein>
<organism evidence="1 2">
    <name type="scientific">Candidatus Zambryskibacteria bacterium CG22_combo_CG10-13_8_21_14_all_42_17</name>
    <dbReference type="NCBI Taxonomy" id="1975118"/>
    <lineage>
        <taxon>Bacteria</taxon>
        <taxon>Candidatus Zambryskiibacteriota</taxon>
    </lineage>
</organism>
<sequence length="17" mass="1871">MRSDGKIGGYRDGMISK</sequence>
<accession>A0A2H0BDW4</accession>
<evidence type="ECO:0000313" key="2">
    <source>
        <dbReference type="Proteomes" id="UP000229794"/>
    </source>
</evidence>
<dbReference type="EMBL" id="PCST01000014">
    <property type="protein sequence ID" value="PIP55865.1"/>
    <property type="molecule type" value="Genomic_DNA"/>
</dbReference>
<gene>
    <name evidence="1" type="ORF">COX06_01110</name>
</gene>
<evidence type="ECO:0000313" key="1">
    <source>
        <dbReference type="EMBL" id="PIP55865.1"/>
    </source>
</evidence>
<name>A0A2H0BDW4_9BACT</name>